<organism evidence="2 3">
    <name type="scientific">Pedobacter lithocola</name>
    <dbReference type="NCBI Taxonomy" id="1908239"/>
    <lineage>
        <taxon>Bacteria</taxon>
        <taxon>Pseudomonadati</taxon>
        <taxon>Bacteroidota</taxon>
        <taxon>Sphingobacteriia</taxon>
        <taxon>Sphingobacteriales</taxon>
        <taxon>Sphingobacteriaceae</taxon>
        <taxon>Pedobacter</taxon>
    </lineage>
</organism>
<dbReference type="Pfam" id="PF13302">
    <property type="entry name" value="Acetyltransf_3"/>
    <property type="match status" value="1"/>
</dbReference>
<dbReference type="SUPFAM" id="SSF55729">
    <property type="entry name" value="Acyl-CoA N-acyltransferases (Nat)"/>
    <property type="match status" value="1"/>
</dbReference>
<name>A0ABV8PDK8_9SPHI</name>
<dbReference type="InterPro" id="IPR051531">
    <property type="entry name" value="N-acetyltransferase"/>
</dbReference>
<dbReference type="Proteomes" id="UP001595789">
    <property type="component" value="Unassembled WGS sequence"/>
</dbReference>
<dbReference type="RefSeq" id="WP_378988277.1">
    <property type="nucleotide sequence ID" value="NZ_JBHSBW010000016.1"/>
</dbReference>
<dbReference type="PANTHER" id="PTHR43792">
    <property type="entry name" value="GNAT FAMILY, PUTATIVE (AFU_ORTHOLOGUE AFUA_3G00765)-RELATED-RELATED"/>
    <property type="match status" value="1"/>
</dbReference>
<dbReference type="EC" id="2.3.-.-" evidence="2"/>
<dbReference type="Gene3D" id="3.40.630.30">
    <property type="match status" value="1"/>
</dbReference>
<dbReference type="PROSITE" id="PS51186">
    <property type="entry name" value="GNAT"/>
    <property type="match status" value="1"/>
</dbReference>
<evidence type="ECO:0000259" key="1">
    <source>
        <dbReference type="PROSITE" id="PS51186"/>
    </source>
</evidence>
<sequence>MVNRNFNPFPLIATERLTLRQLSLDDGQGVFALRSNAEVNKYLNREPSKKIEDAINFIYNVNSNTTNNNSVYWAICLTNTQTFIGTICLFDFSAKENSCEIGYELIPQFQGQGLMTEAIRAVIEYAFQELEFQKVVASVHNENHHSVRLLTKLHFSHSNQIDIENSNLNVFTLICSHG</sequence>
<protein>
    <submittedName>
        <fullName evidence="2">GNAT family N-acetyltransferase</fullName>
        <ecNumber evidence="2">2.3.-.-</ecNumber>
    </submittedName>
</protein>
<reference evidence="3" key="1">
    <citation type="journal article" date="2019" name="Int. J. Syst. Evol. Microbiol.">
        <title>The Global Catalogue of Microorganisms (GCM) 10K type strain sequencing project: providing services to taxonomists for standard genome sequencing and annotation.</title>
        <authorList>
            <consortium name="The Broad Institute Genomics Platform"/>
            <consortium name="The Broad Institute Genome Sequencing Center for Infectious Disease"/>
            <person name="Wu L."/>
            <person name="Ma J."/>
        </authorList>
    </citation>
    <scope>NUCLEOTIDE SEQUENCE [LARGE SCALE GENOMIC DNA]</scope>
    <source>
        <strain evidence="3">CCM 8691</strain>
    </source>
</reference>
<dbReference type="InterPro" id="IPR000182">
    <property type="entry name" value="GNAT_dom"/>
</dbReference>
<dbReference type="EMBL" id="JBHSBW010000016">
    <property type="protein sequence ID" value="MFC4213248.1"/>
    <property type="molecule type" value="Genomic_DNA"/>
</dbReference>
<evidence type="ECO:0000313" key="3">
    <source>
        <dbReference type="Proteomes" id="UP001595789"/>
    </source>
</evidence>
<keyword evidence="3" id="KW-1185">Reference proteome</keyword>
<dbReference type="InterPro" id="IPR016181">
    <property type="entry name" value="Acyl_CoA_acyltransferase"/>
</dbReference>
<comment type="caution">
    <text evidence="2">The sequence shown here is derived from an EMBL/GenBank/DDBJ whole genome shotgun (WGS) entry which is preliminary data.</text>
</comment>
<dbReference type="GO" id="GO:0016746">
    <property type="term" value="F:acyltransferase activity"/>
    <property type="evidence" value="ECO:0007669"/>
    <property type="project" value="UniProtKB-KW"/>
</dbReference>
<accession>A0ABV8PDK8</accession>
<keyword evidence="2" id="KW-0808">Transferase</keyword>
<dbReference type="CDD" id="cd04301">
    <property type="entry name" value="NAT_SF"/>
    <property type="match status" value="1"/>
</dbReference>
<evidence type="ECO:0000313" key="2">
    <source>
        <dbReference type="EMBL" id="MFC4213248.1"/>
    </source>
</evidence>
<keyword evidence="2" id="KW-0012">Acyltransferase</keyword>
<gene>
    <name evidence="2" type="ORF">ACFOWA_18790</name>
</gene>
<feature type="domain" description="N-acetyltransferase" evidence="1">
    <location>
        <begin position="17"/>
        <end position="178"/>
    </location>
</feature>
<proteinExistence type="predicted"/>